<reference evidence="1" key="1">
    <citation type="submission" date="2022-10" db="EMBL/GenBank/DDBJ databases">
        <title>Culturing micro-colonial fungi from biological soil crusts in the Mojave desert and describing Neophaeococcomyces mojavensis, and introducing the new genera and species Taxawa tesnikishii.</title>
        <authorList>
            <person name="Kurbessoian T."/>
            <person name="Stajich J.E."/>
        </authorList>
    </citation>
    <scope>NUCLEOTIDE SEQUENCE</scope>
    <source>
        <strain evidence="1">JES_112</strain>
    </source>
</reference>
<evidence type="ECO:0000313" key="2">
    <source>
        <dbReference type="Proteomes" id="UP001172386"/>
    </source>
</evidence>
<dbReference type="EMBL" id="JAPDRQ010000191">
    <property type="protein sequence ID" value="KAJ9652591.1"/>
    <property type="molecule type" value="Genomic_DNA"/>
</dbReference>
<accession>A0ACC2ZXY5</accession>
<comment type="caution">
    <text evidence="1">The sequence shown here is derived from an EMBL/GenBank/DDBJ whole genome shotgun (WGS) entry which is preliminary data.</text>
</comment>
<proteinExistence type="predicted"/>
<sequence>MIPSEPNTTNGNLCISKPLQIPNPALVNASQYANVTTAQATKTANEPKLATLSTDLKCEEEWGAGAPIHTGKDEDYEEYPEGGVRAYLCVFGSFCGCMLSLGLINSLAVFQSYITSHQLAGTPASSAGWIFGIYAFMSFFCGIQVGPIFDAKGPKWLVAIGSLLILLTYLLLGFCNAYWHFILAFSIVGGVGTSLVFTSSIAAVSHWFSVERGRWTGLACAGGGVSGIIIPLALHALLPQIGWAWSTRVLGLMNVLLAICANLFIRGRLPAKPTTRASTMPNLVMFKDKTMLLAAIAVFFVDWGLFIPLGYLTSYALSVGIDQSLSYQLVAILNAGSCLGRYFPGYMADFLGRFNAMILAITVCLASTFGLWLPAGNNHILIIAFAAIFGFGSGSGISLVPVCVGQLCQTEEYARYYATCCTVMSFATLTGFPVAGAVIGACGGEYWGLIIFTGVSYTIGAAFFLAARITKTGWVLYAKF</sequence>
<keyword evidence="2" id="KW-1185">Reference proteome</keyword>
<protein>
    <submittedName>
        <fullName evidence="1">Uncharacterized protein</fullName>
    </submittedName>
</protein>
<evidence type="ECO:0000313" key="1">
    <source>
        <dbReference type="EMBL" id="KAJ9652591.1"/>
    </source>
</evidence>
<name>A0ACC2ZXY5_9EURO</name>
<organism evidence="1 2">
    <name type="scientific">Neophaeococcomyces mojaviensis</name>
    <dbReference type="NCBI Taxonomy" id="3383035"/>
    <lineage>
        <taxon>Eukaryota</taxon>
        <taxon>Fungi</taxon>
        <taxon>Dikarya</taxon>
        <taxon>Ascomycota</taxon>
        <taxon>Pezizomycotina</taxon>
        <taxon>Eurotiomycetes</taxon>
        <taxon>Chaetothyriomycetidae</taxon>
        <taxon>Chaetothyriales</taxon>
        <taxon>Chaetothyriales incertae sedis</taxon>
        <taxon>Neophaeococcomyces</taxon>
    </lineage>
</organism>
<dbReference type="Proteomes" id="UP001172386">
    <property type="component" value="Unassembled WGS sequence"/>
</dbReference>
<gene>
    <name evidence="1" type="ORF">H2198_008160</name>
</gene>